<dbReference type="OMA" id="MILCHRT"/>
<dbReference type="PROSITE" id="PS50088">
    <property type="entry name" value="ANK_REPEAT"/>
    <property type="match status" value="3"/>
</dbReference>
<keyword evidence="5" id="KW-1185">Reference proteome</keyword>
<proteinExistence type="predicted"/>
<feature type="repeat" description="ANK" evidence="3">
    <location>
        <begin position="227"/>
        <end position="262"/>
    </location>
</feature>
<dbReference type="PANTHER" id="PTHR24126:SF14">
    <property type="entry name" value="ANK_REP_REGION DOMAIN-CONTAINING PROTEIN"/>
    <property type="match status" value="1"/>
</dbReference>
<organism evidence="4 5">
    <name type="scientific">Daphnia pulex</name>
    <name type="common">Water flea</name>
    <dbReference type="NCBI Taxonomy" id="6669"/>
    <lineage>
        <taxon>Eukaryota</taxon>
        <taxon>Metazoa</taxon>
        <taxon>Ecdysozoa</taxon>
        <taxon>Arthropoda</taxon>
        <taxon>Crustacea</taxon>
        <taxon>Branchiopoda</taxon>
        <taxon>Diplostraca</taxon>
        <taxon>Cladocera</taxon>
        <taxon>Anomopoda</taxon>
        <taxon>Daphniidae</taxon>
        <taxon>Daphnia</taxon>
    </lineage>
</organism>
<dbReference type="PROSITE" id="PS50297">
    <property type="entry name" value="ANK_REP_REGION"/>
    <property type="match status" value="3"/>
</dbReference>
<dbReference type="eggNOG" id="KOG4177">
    <property type="taxonomic scope" value="Eukaryota"/>
</dbReference>
<evidence type="ECO:0000313" key="4">
    <source>
        <dbReference type="EMBL" id="EFX78612.1"/>
    </source>
</evidence>
<accession>E9GPB4</accession>
<dbReference type="PRINTS" id="PR01415">
    <property type="entry name" value="ANKYRIN"/>
</dbReference>
<dbReference type="SMART" id="SM00248">
    <property type="entry name" value="ANK"/>
    <property type="match status" value="6"/>
</dbReference>
<gene>
    <name evidence="4" type="ORF">DAPPUDRAFT_105067</name>
</gene>
<dbReference type="Gene3D" id="1.25.40.20">
    <property type="entry name" value="Ankyrin repeat-containing domain"/>
    <property type="match status" value="2"/>
</dbReference>
<dbReference type="AlphaFoldDB" id="E9GPB4"/>
<feature type="repeat" description="ANK" evidence="3">
    <location>
        <begin position="76"/>
        <end position="108"/>
    </location>
</feature>
<dbReference type="InParanoid" id="E9GPB4"/>
<evidence type="ECO:0000313" key="5">
    <source>
        <dbReference type="Proteomes" id="UP000000305"/>
    </source>
</evidence>
<dbReference type="Pfam" id="PF00023">
    <property type="entry name" value="Ank"/>
    <property type="match status" value="1"/>
</dbReference>
<keyword evidence="2 3" id="KW-0040">ANK repeat</keyword>
<dbReference type="PhylomeDB" id="E9GPB4"/>
<feature type="repeat" description="ANK" evidence="3">
    <location>
        <begin position="109"/>
        <end position="141"/>
    </location>
</feature>
<dbReference type="OrthoDB" id="6430205at2759"/>
<sequence length="269" mass="29139">MGVAWWNLQSQLLVAIQKDDVMRAKELLADGVDCDARFNFGSHRRPALCLCVERDSLDLVRLLLDWGCSVNQSDTRGQTALHLAASRGQLGLLQHLLRNKASVRALDEQKRTPLHWAAQHSSPEMALFLLQHQAAVDPLDQDGRTPLLLGLTAHFKKGKKQDLLSFYLLLACQNPSSSATAQQLLRYGANARAVDSLGNSALHLAADPPLMKALIASGAAVNASNQAGLTPLHLAVRHTSTSRVEIVSLLAQAGCQLDQPTPLGIFINS</sequence>
<dbReference type="EMBL" id="GL732556">
    <property type="protein sequence ID" value="EFX78612.1"/>
    <property type="molecule type" value="Genomic_DNA"/>
</dbReference>
<evidence type="ECO:0000256" key="2">
    <source>
        <dbReference type="ARBA" id="ARBA00023043"/>
    </source>
</evidence>
<dbReference type="HOGENOM" id="CLU_1035345_0_0_1"/>
<evidence type="ECO:0000256" key="3">
    <source>
        <dbReference type="PROSITE-ProRule" id="PRU00023"/>
    </source>
</evidence>
<dbReference type="PANTHER" id="PTHR24126">
    <property type="entry name" value="ANKYRIN REPEAT, PH AND SEC7 DOMAIN CONTAINING PROTEIN SECG-RELATED"/>
    <property type="match status" value="1"/>
</dbReference>
<dbReference type="STRING" id="6669.E9GPB4"/>
<reference evidence="4 5" key="1">
    <citation type="journal article" date="2011" name="Science">
        <title>The ecoresponsive genome of Daphnia pulex.</title>
        <authorList>
            <person name="Colbourne J.K."/>
            <person name="Pfrender M.E."/>
            <person name="Gilbert D."/>
            <person name="Thomas W.K."/>
            <person name="Tucker A."/>
            <person name="Oakley T.H."/>
            <person name="Tokishita S."/>
            <person name="Aerts A."/>
            <person name="Arnold G.J."/>
            <person name="Basu M.K."/>
            <person name="Bauer D.J."/>
            <person name="Caceres C.E."/>
            <person name="Carmel L."/>
            <person name="Casola C."/>
            <person name="Choi J.H."/>
            <person name="Detter J.C."/>
            <person name="Dong Q."/>
            <person name="Dusheyko S."/>
            <person name="Eads B.D."/>
            <person name="Frohlich T."/>
            <person name="Geiler-Samerotte K.A."/>
            <person name="Gerlach D."/>
            <person name="Hatcher P."/>
            <person name="Jogdeo S."/>
            <person name="Krijgsveld J."/>
            <person name="Kriventseva E.V."/>
            <person name="Kultz D."/>
            <person name="Laforsch C."/>
            <person name="Lindquist E."/>
            <person name="Lopez J."/>
            <person name="Manak J.R."/>
            <person name="Muller J."/>
            <person name="Pangilinan J."/>
            <person name="Patwardhan R.P."/>
            <person name="Pitluck S."/>
            <person name="Pritham E.J."/>
            <person name="Rechtsteiner A."/>
            <person name="Rho M."/>
            <person name="Rogozin I.B."/>
            <person name="Sakarya O."/>
            <person name="Salamov A."/>
            <person name="Schaack S."/>
            <person name="Shapiro H."/>
            <person name="Shiga Y."/>
            <person name="Skalitzky C."/>
            <person name="Smith Z."/>
            <person name="Souvorov A."/>
            <person name="Sung W."/>
            <person name="Tang Z."/>
            <person name="Tsuchiya D."/>
            <person name="Tu H."/>
            <person name="Vos H."/>
            <person name="Wang M."/>
            <person name="Wolf Y.I."/>
            <person name="Yamagata H."/>
            <person name="Yamada T."/>
            <person name="Ye Y."/>
            <person name="Shaw J.R."/>
            <person name="Andrews J."/>
            <person name="Crease T.J."/>
            <person name="Tang H."/>
            <person name="Lucas S.M."/>
            <person name="Robertson H.M."/>
            <person name="Bork P."/>
            <person name="Koonin E.V."/>
            <person name="Zdobnov E.M."/>
            <person name="Grigoriev I.V."/>
            <person name="Lynch M."/>
            <person name="Boore J.L."/>
        </authorList>
    </citation>
    <scope>NUCLEOTIDE SEQUENCE [LARGE SCALE GENOMIC DNA]</scope>
</reference>
<keyword evidence="1" id="KW-0677">Repeat</keyword>
<dbReference type="InterPro" id="IPR036770">
    <property type="entry name" value="Ankyrin_rpt-contain_sf"/>
</dbReference>
<dbReference type="Proteomes" id="UP000000305">
    <property type="component" value="Unassembled WGS sequence"/>
</dbReference>
<dbReference type="InterPro" id="IPR002110">
    <property type="entry name" value="Ankyrin_rpt"/>
</dbReference>
<evidence type="ECO:0000256" key="1">
    <source>
        <dbReference type="ARBA" id="ARBA00022737"/>
    </source>
</evidence>
<dbReference type="Pfam" id="PF12796">
    <property type="entry name" value="Ank_2"/>
    <property type="match status" value="2"/>
</dbReference>
<name>E9GPB4_DAPPU</name>
<protein>
    <submittedName>
        <fullName evidence="4">Uncharacterized protein</fullName>
    </submittedName>
</protein>
<dbReference type="KEGG" id="dpx:DAPPUDRAFT_105067"/>
<dbReference type="SUPFAM" id="SSF48403">
    <property type="entry name" value="Ankyrin repeat"/>
    <property type="match status" value="1"/>
</dbReference>